<dbReference type="InterPro" id="IPR011666">
    <property type="entry name" value="DUF1604"/>
</dbReference>
<feature type="domain" description="VWFC" evidence="7">
    <location>
        <begin position="2023"/>
        <end position="2083"/>
    </location>
</feature>
<name>A0A8W8JXI4_MAGGI</name>
<dbReference type="Gene3D" id="2.10.50.10">
    <property type="entry name" value="Tumor Necrosis Factor Receptor, subunit A, domain 2"/>
    <property type="match status" value="1"/>
</dbReference>
<feature type="compositionally biased region" description="Basic and acidic residues" evidence="4">
    <location>
        <begin position="992"/>
        <end position="1002"/>
    </location>
</feature>
<feature type="domain" description="HYR" evidence="8">
    <location>
        <begin position="2173"/>
        <end position="2254"/>
    </location>
</feature>
<dbReference type="Gene3D" id="2.10.25.10">
    <property type="entry name" value="Laminin"/>
    <property type="match status" value="1"/>
</dbReference>
<evidence type="ECO:0008006" key="11">
    <source>
        <dbReference type="Google" id="ProtNLM"/>
    </source>
</evidence>
<dbReference type="SMART" id="SM00181">
    <property type="entry name" value="EGF"/>
    <property type="match status" value="2"/>
</dbReference>
<dbReference type="PROSITE" id="PS01208">
    <property type="entry name" value="VWFC_1"/>
    <property type="match status" value="1"/>
</dbReference>
<dbReference type="InterPro" id="IPR003410">
    <property type="entry name" value="HYR_dom"/>
</dbReference>
<accession>A0A8W8JXI4</accession>
<dbReference type="Proteomes" id="UP000005408">
    <property type="component" value="Unassembled WGS sequence"/>
</dbReference>
<proteinExistence type="inferred from homology"/>
<feature type="domain" description="G-patch" evidence="6">
    <location>
        <begin position="226"/>
        <end position="256"/>
    </location>
</feature>
<protein>
    <recommendedName>
        <fullName evidence="11">G patch domain-containing protein 1</fullName>
    </recommendedName>
</protein>
<feature type="compositionally biased region" description="Basic and acidic residues" evidence="4">
    <location>
        <begin position="951"/>
        <end position="981"/>
    </location>
</feature>
<evidence type="ECO:0000259" key="7">
    <source>
        <dbReference type="PROSITE" id="PS50184"/>
    </source>
</evidence>
<dbReference type="InterPro" id="IPR000742">
    <property type="entry name" value="EGF"/>
</dbReference>
<dbReference type="Pfam" id="PF02494">
    <property type="entry name" value="HYR"/>
    <property type="match status" value="1"/>
</dbReference>
<feature type="compositionally biased region" description="Basic residues" evidence="4">
    <location>
        <begin position="1003"/>
        <end position="1031"/>
    </location>
</feature>
<keyword evidence="5" id="KW-1133">Transmembrane helix</keyword>
<evidence type="ECO:0000256" key="5">
    <source>
        <dbReference type="SAM" id="Phobius"/>
    </source>
</evidence>
<dbReference type="SUPFAM" id="SSF57196">
    <property type="entry name" value="EGF/Laminin"/>
    <property type="match status" value="1"/>
</dbReference>
<dbReference type="GO" id="GO:0005634">
    <property type="term" value="C:nucleus"/>
    <property type="evidence" value="ECO:0007669"/>
    <property type="project" value="TreeGrafter"/>
</dbReference>
<dbReference type="InterPro" id="IPR000467">
    <property type="entry name" value="G_patch_dom"/>
</dbReference>
<evidence type="ECO:0000256" key="2">
    <source>
        <dbReference type="ARBA" id="ARBA00022737"/>
    </source>
</evidence>
<feature type="region of interest" description="Disordered" evidence="4">
    <location>
        <begin position="147"/>
        <end position="168"/>
    </location>
</feature>
<dbReference type="InterPro" id="IPR001007">
    <property type="entry name" value="VWF_dom"/>
</dbReference>
<evidence type="ECO:0000313" key="9">
    <source>
        <dbReference type="EnsemblMetazoa" id="G21456.1:cds"/>
    </source>
</evidence>
<evidence type="ECO:0000256" key="4">
    <source>
        <dbReference type="SAM" id="MobiDB-lite"/>
    </source>
</evidence>
<organism evidence="9 10">
    <name type="scientific">Magallana gigas</name>
    <name type="common">Pacific oyster</name>
    <name type="synonym">Crassostrea gigas</name>
    <dbReference type="NCBI Taxonomy" id="29159"/>
    <lineage>
        <taxon>Eukaryota</taxon>
        <taxon>Metazoa</taxon>
        <taxon>Spiralia</taxon>
        <taxon>Lophotrochozoa</taxon>
        <taxon>Mollusca</taxon>
        <taxon>Bivalvia</taxon>
        <taxon>Autobranchia</taxon>
        <taxon>Pteriomorphia</taxon>
        <taxon>Ostreida</taxon>
        <taxon>Ostreoidea</taxon>
        <taxon>Ostreidae</taxon>
        <taxon>Magallana</taxon>
    </lineage>
</organism>
<feature type="compositionally biased region" description="Basic residues" evidence="4">
    <location>
        <begin position="982"/>
        <end position="991"/>
    </location>
</feature>
<keyword evidence="10" id="KW-1185">Reference proteome</keyword>
<dbReference type="PROSITE" id="PS50184">
    <property type="entry name" value="VWFC_2"/>
    <property type="match status" value="1"/>
</dbReference>
<feature type="compositionally biased region" description="Basic and acidic residues" evidence="4">
    <location>
        <begin position="248"/>
        <end position="264"/>
    </location>
</feature>
<dbReference type="SUPFAM" id="SSF63825">
    <property type="entry name" value="YWTD domain"/>
    <property type="match status" value="3"/>
</dbReference>
<dbReference type="GO" id="GO:0006397">
    <property type="term" value="P:mRNA processing"/>
    <property type="evidence" value="ECO:0007669"/>
    <property type="project" value="InterPro"/>
</dbReference>
<dbReference type="Pfam" id="PF00093">
    <property type="entry name" value="VWC"/>
    <property type="match status" value="1"/>
</dbReference>
<dbReference type="PROSITE" id="PS50174">
    <property type="entry name" value="G_PATCH"/>
    <property type="match status" value="1"/>
</dbReference>
<feature type="repeat" description="LDL-receptor class B" evidence="3">
    <location>
        <begin position="1441"/>
        <end position="1485"/>
    </location>
</feature>
<dbReference type="PANTHER" id="PTHR13384">
    <property type="entry name" value="G PATCH DOMAIN-CONTAINING PROTEIN 1"/>
    <property type="match status" value="1"/>
</dbReference>
<feature type="region of interest" description="Disordered" evidence="4">
    <location>
        <begin position="477"/>
        <end position="567"/>
    </location>
</feature>
<keyword evidence="5" id="KW-0472">Membrane</keyword>
<comment type="similarity">
    <text evidence="1">Belongs to the GPATCH1 family.</text>
</comment>
<feature type="region of interest" description="Disordered" evidence="4">
    <location>
        <begin position="2609"/>
        <end position="2665"/>
    </location>
</feature>
<dbReference type="SMART" id="SM00135">
    <property type="entry name" value="LY"/>
    <property type="match status" value="9"/>
</dbReference>
<dbReference type="GO" id="GO:0003723">
    <property type="term" value="F:RNA binding"/>
    <property type="evidence" value="ECO:0007669"/>
    <property type="project" value="TreeGrafter"/>
</dbReference>
<dbReference type="Gene3D" id="6.20.200.20">
    <property type="match status" value="1"/>
</dbReference>
<dbReference type="PROSITE" id="PS51120">
    <property type="entry name" value="LDLRB"/>
    <property type="match status" value="2"/>
</dbReference>
<evidence type="ECO:0000313" key="10">
    <source>
        <dbReference type="Proteomes" id="UP000005408"/>
    </source>
</evidence>
<evidence type="ECO:0000256" key="3">
    <source>
        <dbReference type="PROSITE-ProRule" id="PRU00461"/>
    </source>
</evidence>
<dbReference type="Gene3D" id="2.120.10.30">
    <property type="entry name" value="TolB, C-terminal domain"/>
    <property type="match status" value="3"/>
</dbReference>
<feature type="compositionally biased region" description="Basic and acidic residues" evidence="4">
    <location>
        <begin position="859"/>
        <end position="878"/>
    </location>
</feature>
<feature type="region of interest" description="Disordered" evidence="4">
    <location>
        <begin position="244"/>
        <end position="280"/>
    </location>
</feature>
<dbReference type="InterPro" id="IPR011042">
    <property type="entry name" value="6-blade_b-propeller_TolB-like"/>
</dbReference>
<feature type="region of interest" description="Disordered" evidence="4">
    <location>
        <begin position="718"/>
        <end position="904"/>
    </location>
</feature>
<dbReference type="InterPro" id="IPR000033">
    <property type="entry name" value="LDLR_classB_rpt"/>
</dbReference>
<evidence type="ECO:0000259" key="8">
    <source>
        <dbReference type="PROSITE" id="PS50825"/>
    </source>
</evidence>
<dbReference type="EnsemblMetazoa" id="G21456.1">
    <property type="protein sequence ID" value="G21456.1:cds"/>
    <property type="gene ID" value="G21456"/>
</dbReference>
<keyword evidence="5" id="KW-0812">Transmembrane</keyword>
<evidence type="ECO:0000259" key="6">
    <source>
        <dbReference type="PROSITE" id="PS50174"/>
    </source>
</evidence>
<dbReference type="InterPro" id="IPR011641">
    <property type="entry name" value="Tyr-kin_ephrin_A/B_rcpt-like"/>
</dbReference>
<dbReference type="Pfam" id="PF01585">
    <property type="entry name" value="G-patch"/>
    <property type="match status" value="1"/>
</dbReference>
<dbReference type="Pfam" id="PF07699">
    <property type="entry name" value="Ephrin_rec_like"/>
    <property type="match status" value="1"/>
</dbReference>
<evidence type="ECO:0000256" key="1">
    <source>
        <dbReference type="ARBA" id="ARBA00008600"/>
    </source>
</evidence>
<dbReference type="SMART" id="SM00214">
    <property type="entry name" value="VWC"/>
    <property type="match status" value="1"/>
</dbReference>
<dbReference type="SMART" id="SM01411">
    <property type="entry name" value="Ephrin_rec_like"/>
    <property type="match status" value="1"/>
</dbReference>
<dbReference type="Pfam" id="PF26093">
    <property type="entry name" value="HTH_TGH"/>
    <property type="match status" value="1"/>
</dbReference>
<dbReference type="Pfam" id="PF07713">
    <property type="entry name" value="DUF1604"/>
    <property type="match status" value="1"/>
</dbReference>
<feature type="compositionally biased region" description="Basic and acidic residues" evidence="4">
    <location>
        <begin position="153"/>
        <end position="167"/>
    </location>
</feature>
<dbReference type="Pfam" id="PF00058">
    <property type="entry name" value="Ldl_recept_b"/>
    <property type="match status" value="1"/>
</dbReference>
<feature type="compositionally biased region" description="Polar residues" evidence="4">
    <location>
        <begin position="809"/>
        <end position="848"/>
    </location>
</feature>
<dbReference type="PROSITE" id="PS50825">
    <property type="entry name" value="HYR"/>
    <property type="match status" value="1"/>
</dbReference>
<sequence length="2665" mass="293609">MSKSVLEIFFRLNEEHRYETVHLLHAVSNPESRRSELFSARLCILQGLISSHLCKKPAKLASYNLTTKTIPSEFAKPIGMEDDEDTFVTIGTPLEFIDEDDPIKKPQKELQAVGVGTKARPRFHGAFTGGFSAGYFNTVGSKDGFTPSSFTSSKEKKNEFSTQRPEDFMDEEDFAEHGIAPRKFQTSDSFVSEDRKRQRDQAIKSATADTLLGSTTALADLIVPERLTIGVKLLRKMGWKEGQGLGPRYEKKAKSGKSSKDSQRKVYGCSLPQEMSEESDEEIPENVTFAPKDVNPVKIGAKDNVHGIGYRGLDPRKALPATHVSLFPAPAITKTGKKGIRGTAFGVGALEEDDEDVYSQDHLSNYDMTMDIEEDIHMGWTAPGRGKKQAVPVGYVGNLLEGFTLSGKKLPPRKIFPPPHLPSNYKPLHTFRKEDTAPVSHTNTEQDAVSRGLTLGETPVFESVFDLIPQKDKERLNAAKSRAEGTIDVQSSSNTEKSSSDSHIHTSQTSVSSAVPAMESTAGTQSSPMATAGSQPSPMATTKEPSKLGTLQSPHTSRAAVFSPFVKDPEKQRRYDQYISLVKEGNPDAYEHVAGSHMTEWEREREMEEFSKAARFYKPMTSMMASRFTRAKFHDDEDKVEMPAQEEGNKNDRQSAAKMKMYGTLTRDSYEWHPDRVVCKRFNIPDPYPGSTITGVPKVKRDKYSVFNFLNFSSNEPIEEKSVSQDSEMKALPAPETKQDKAESVSFKITAKSHPKMTTSIFSSLNEEKPKGSSSENVQKEEEARPSMDLFEAIFGNTDSEDSEEDTPKATSNISNSPPATLSQASNKRSSESPTTDITETRDQSSNLDKGHHHSGRSNSEKNKNRSESDKSGSKERTSANPTTSIFSHLFQEPQKEEVSLLPGAPVAIETLEMRLSGENRVEDSFGPELPPVMKESAGGSLKGNGIMQPEHQKSYDEGRGEKDRHRERKKEKYRDKEKGQHKDKHRHRSRSRGDRERDSSDRHKKHKHTKSKKSKHKKKHKKEKKSHKKEKQTVSYSSSDADSESDSDSPVSNQELLQRIRMDPGLAVVWSLLLTVVLSEELFVTTQTSVLHIDTSTSQTLTIITKENGRLLGLAADWRGGRLYYTDVSPTGGGIYTANLQGGDVRKLPIQYPDMEPVGLAVDWVYGHLYWTDTVYRAVMMSNLDGTGRVTIVTKDLIIPRGIAVHPDRRELYVGDQGKHAVQVCGLDGRNCRELNVTDDSATFWPNQIAIDYSSQKVHWTDGWVPALYSCSIGGTDCQRKTGNLSTELGSNPAFGLAVGQSGQLYLSTLHNQSLYRSSLDLELTSVQIDTSETKTFFLIKKETGSSLPAVVTTNPCATNKGGCSDICVPHSGDNFTCMCPDGSGKLPVNKMCQAPDQFLLFTDISRGIVGMASVDDSEMQTTIARAVKPLAVVYHQTEKKVYFADARLRAIYKCNLDGSDVQTVLNSSHGIGQVEGLSIDYRQNRLYFSNMGFEEYDGVLRSWHTIEMVDLDSKQRRTIVTSLEKPRAVVVDSERRVLYYTDWGSAGHVGRVGLDGSNKAMLTTAENPNDLIISDNKLLIINNKQPTAEIIEINLDNSNGVTNSRQLFNVEPMSLSISGGNLLVSSFTGGLSIYSKSSLSQTFSSILGQFTRMTVVDTTITKQRDEGVCSNSESCSGICVTSSQSTFFSCLCPTDKFNEQTSDLLSCQKPNSYLLFADIDGIKMVPQGNTGDNHVYTIVYPSADCSHFYGLVVDDNQQYIYFSALQGNSIFRANVDGSNMEKFVTDANGKVTSLALAGSDLFWTTTNTIDNSTGAIVHCNTGDTSRTVTVLRNTTTEPLDIAADESNIYWTERGSTSLKRLDRRDTVVRSITVGRQTSAIALTVPSRHLLYATDQSVTLRRFPASSGSYLVDTITEAGVRNLKPTRQFLYLSRWWGNNTGSVTRHDLITKKNYYVTNSTIRPGQMVYISDQAISVQDKVGSCPSIGSCSSTACFLDVDCYGSSKCCGTSQCTRCSVPEKGSNCVKEGVYIENSGGAVNIGCEKCSCLNGNLTCDRLVCPDLGSCPTEYKNQPSGSCCRSCSVTTACSSPPTIENCPISTKSFLLPSNSDTVNVTLDDVISTSTYGKSCSGQKLNIDFRDTSLKYRPNVQTVTVSASDKHGTATCTVSIHLIDDTKPVFESCPVETLQIYVTESNRVVTWPPVTARDNSGSVTLTPNLENGVERPADLYAINYEAVDGSGNSKVCTFSVKVIMLQACKSPPIPFNGLLSCKDATELTCQLENCNAGYLNTLSLPTQTHTCDQTSGQWVPPFPSNFTNVCVKPRPSIIQREYNFEFNCPNSEFDAGDLQECISNARLCPKDDIKLCDRPFKRIQGVAESNSLMNINMKMEGTLPYGGNLADLTSRMDNAGRMIEDFFQTGNFKTKCPKITCPFTKATSKPDIRKCNIGSKTFIVQGKEICAPCPAGWFYNTDGDCSQCPSNTFQERTGQTICTACPEKTSSPTGSFLQLHCIQSLSQSGGNTDTMNMLTIVIPVIAAALVILFLVVVIACFLKRKKASQQPSKREEKFQNPIFIGQGNDAFSGPSVEEYDQIPADKMLSESQIHNFKKVGSEGDYESSANLPGQDHTYQGLKEAKGATNKAFGQSNHDSSDDYDSPHDPFWRSMT</sequence>
<feature type="compositionally biased region" description="Polar residues" evidence="4">
    <location>
        <begin position="521"/>
        <end position="540"/>
    </location>
</feature>
<reference evidence="9" key="1">
    <citation type="submission" date="2022-08" db="UniProtKB">
        <authorList>
            <consortium name="EnsemblMetazoa"/>
        </authorList>
    </citation>
    <scope>IDENTIFICATION</scope>
    <source>
        <strain evidence="9">05x7-T-G4-1.051#20</strain>
    </source>
</reference>
<dbReference type="PANTHER" id="PTHR13384:SF19">
    <property type="entry name" value="G PATCH DOMAIN-CONTAINING PROTEIN 1"/>
    <property type="match status" value="1"/>
</dbReference>
<feature type="transmembrane region" description="Helical" evidence="5">
    <location>
        <begin position="2527"/>
        <end position="2552"/>
    </location>
</feature>
<keyword evidence="2" id="KW-0677">Repeat</keyword>
<feature type="repeat" description="LDL-receptor class B" evidence="3">
    <location>
        <begin position="1168"/>
        <end position="1210"/>
    </location>
</feature>
<feature type="compositionally biased region" description="Polar residues" evidence="4">
    <location>
        <begin position="756"/>
        <end position="765"/>
    </location>
</feature>
<feature type="compositionally biased region" description="Basic and acidic residues" evidence="4">
    <location>
        <begin position="718"/>
        <end position="729"/>
    </location>
</feature>
<feature type="region of interest" description="Disordered" evidence="4">
    <location>
        <begin position="920"/>
        <end position="1051"/>
    </location>
</feature>
<feature type="compositionally biased region" description="Basic and acidic residues" evidence="4">
    <location>
        <begin position="2648"/>
        <end position="2665"/>
    </location>
</feature>